<evidence type="ECO:0000313" key="2">
    <source>
        <dbReference type="EMBL" id="EYB84453.1"/>
    </source>
</evidence>
<comment type="caution">
    <text evidence="2">The sequence shown here is derived from an EMBL/GenBank/DDBJ whole genome shotgun (WGS) entry which is preliminary data.</text>
</comment>
<dbReference type="Gene3D" id="3.40.390.10">
    <property type="entry name" value="Collagenase (Catalytic Domain)"/>
    <property type="match status" value="1"/>
</dbReference>
<gene>
    <name evidence="2" type="primary">Acey_s0316.g2294</name>
    <name evidence="2" type="ORF">Y032_0316g2294</name>
</gene>
<dbReference type="EMBL" id="JARK01001652">
    <property type="protein sequence ID" value="EYB84453.1"/>
    <property type="molecule type" value="Genomic_DNA"/>
</dbReference>
<keyword evidence="1" id="KW-0732">Signal</keyword>
<evidence type="ECO:0008006" key="4">
    <source>
        <dbReference type="Google" id="ProtNLM"/>
    </source>
</evidence>
<proteinExistence type="predicted"/>
<reference evidence="3" key="1">
    <citation type="journal article" date="2015" name="Nat. Genet.">
        <title>The genome and transcriptome of the zoonotic hookworm Ancylostoma ceylanicum identify infection-specific gene families.</title>
        <authorList>
            <person name="Schwarz E.M."/>
            <person name="Hu Y."/>
            <person name="Antoshechkin I."/>
            <person name="Miller M.M."/>
            <person name="Sternberg P.W."/>
            <person name="Aroian R.V."/>
        </authorList>
    </citation>
    <scope>NUCLEOTIDE SEQUENCE</scope>
    <source>
        <strain evidence="3">HY135</strain>
    </source>
</reference>
<keyword evidence="3" id="KW-1185">Reference proteome</keyword>
<dbReference type="AlphaFoldDB" id="A0A016S1E3"/>
<dbReference type="GO" id="GO:0008237">
    <property type="term" value="F:metallopeptidase activity"/>
    <property type="evidence" value="ECO:0007669"/>
    <property type="project" value="InterPro"/>
</dbReference>
<dbReference type="Gene3D" id="1.10.1380.10">
    <property type="entry name" value="Neutral endopeptidase , domain2"/>
    <property type="match status" value="1"/>
</dbReference>
<protein>
    <recommendedName>
        <fullName evidence="4">Peptidase M13 N-terminal domain-containing protein</fullName>
    </recommendedName>
</protein>
<sequence length="176" mass="20826">MVLILILHHLTLYLTSFFEKIPKIGNFQMAMQKAKEMEETIKEEFHATILSNSWLSEHMKKALILKANMMRLRSGYENIHVKEEEMETFYKNLDWKEDSEKMTFLMMEDIFVTIAKNAEFEYLNDTTNRGDDYYESLIGRMHGAFYAREYNMIDDRCDPDKAPLKLVKVDGKVDTV</sequence>
<evidence type="ECO:0000313" key="3">
    <source>
        <dbReference type="Proteomes" id="UP000024635"/>
    </source>
</evidence>
<organism evidence="2 3">
    <name type="scientific">Ancylostoma ceylanicum</name>
    <dbReference type="NCBI Taxonomy" id="53326"/>
    <lineage>
        <taxon>Eukaryota</taxon>
        <taxon>Metazoa</taxon>
        <taxon>Ecdysozoa</taxon>
        <taxon>Nematoda</taxon>
        <taxon>Chromadorea</taxon>
        <taxon>Rhabditida</taxon>
        <taxon>Rhabditina</taxon>
        <taxon>Rhabditomorpha</taxon>
        <taxon>Strongyloidea</taxon>
        <taxon>Ancylostomatidae</taxon>
        <taxon>Ancylostomatinae</taxon>
        <taxon>Ancylostoma</taxon>
    </lineage>
</organism>
<dbReference type="InterPro" id="IPR042089">
    <property type="entry name" value="Peptidase_M13_dom_2"/>
</dbReference>
<dbReference type="InterPro" id="IPR024079">
    <property type="entry name" value="MetalloPept_cat_dom_sf"/>
</dbReference>
<dbReference type="Proteomes" id="UP000024635">
    <property type="component" value="Unassembled WGS sequence"/>
</dbReference>
<accession>A0A016S1E3</accession>
<name>A0A016S1E3_9BILA</name>
<feature type="signal peptide" evidence="1">
    <location>
        <begin position="1"/>
        <end position="17"/>
    </location>
</feature>
<evidence type="ECO:0000256" key="1">
    <source>
        <dbReference type="SAM" id="SignalP"/>
    </source>
</evidence>
<dbReference type="SUPFAM" id="SSF55486">
    <property type="entry name" value="Metalloproteases ('zincins'), catalytic domain"/>
    <property type="match status" value="1"/>
</dbReference>
<feature type="chain" id="PRO_5001485954" description="Peptidase M13 N-terminal domain-containing protein" evidence="1">
    <location>
        <begin position="18"/>
        <end position="176"/>
    </location>
</feature>